<dbReference type="Proteomes" id="UP000324222">
    <property type="component" value="Unassembled WGS sequence"/>
</dbReference>
<protein>
    <submittedName>
        <fullName evidence="2">Uncharacterized protein</fullName>
    </submittedName>
</protein>
<accession>A0A5B7HE62</accession>
<name>A0A5B7HE62_PORTR</name>
<dbReference type="AlphaFoldDB" id="A0A5B7HE62"/>
<evidence type="ECO:0000313" key="2">
    <source>
        <dbReference type="EMBL" id="MPC67587.1"/>
    </source>
</evidence>
<evidence type="ECO:0000313" key="3">
    <source>
        <dbReference type="Proteomes" id="UP000324222"/>
    </source>
</evidence>
<proteinExistence type="predicted"/>
<dbReference type="EMBL" id="VSRR010026452">
    <property type="protein sequence ID" value="MPC67587.1"/>
    <property type="molecule type" value="Genomic_DNA"/>
</dbReference>
<organism evidence="2 3">
    <name type="scientific">Portunus trituberculatus</name>
    <name type="common">Swimming crab</name>
    <name type="synonym">Neptunus trituberculatus</name>
    <dbReference type="NCBI Taxonomy" id="210409"/>
    <lineage>
        <taxon>Eukaryota</taxon>
        <taxon>Metazoa</taxon>
        <taxon>Ecdysozoa</taxon>
        <taxon>Arthropoda</taxon>
        <taxon>Crustacea</taxon>
        <taxon>Multicrustacea</taxon>
        <taxon>Malacostraca</taxon>
        <taxon>Eumalacostraca</taxon>
        <taxon>Eucarida</taxon>
        <taxon>Decapoda</taxon>
        <taxon>Pleocyemata</taxon>
        <taxon>Brachyura</taxon>
        <taxon>Eubrachyura</taxon>
        <taxon>Portunoidea</taxon>
        <taxon>Portunidae</taxon>
        <taxon>Portuninae</taxon>
        <taxon>Portunus</taxon>
    </lineage>
</organism>
<gene>
    <name evidence="2" type="ORF">E2C01_061763</name>
</gene>
<sequence length="105" mass="11752">MEEKIDAQANIIQQQQKYLESLDLKLGVPDDGESLDGATDDAAKIKRVLAKAGDDPQVRSHRRLGRHNETSGRKRPILFVKNGRGYILSRQPRRTVLKTTVATSD</sequence>
<evidence type="ECO:0000256" key="1">
    <source>
        <dbReference type="SAM" id="MobiDB-lite"/>
    </source>
</evidence>
<keyword evidence="3" id="KW-1185">Reference proteome</keyword>
<reference evidence="2 3" key="1">
    <citation type="submission" date="2019-05" db="EMBL/GenBank/DDBJ databases">
        <title>Another draft genome of Portunus trituberculatus and its Hox gene families provides insights of decapod evolution.</title>
        <authorList>
            <person name="Jeong J.-H."/>
            <person name="Song I."/>
            <person name="Kim S."/>
            <person name="Choi T."/>
            <person name="Kim D."/>
            <person name="Ryu S."/>
            <person name="Kim W."/>
        </authorList>
    </citation>
    <scope>NUCLEOTIDE SEQUENCE [LARGE SCALE GENOMIC DNA]</scope>
    <source>
        <tissue evidence="2">Muscle</tissue>
    </source>
</reference>
<comment type="caution">
    <text evidence="2">The sequence shown here is derived from an EMBL/GenBank/DDBJ whole genome shotgun (WGS) entry which is preliminary data.</text>
</comment>
<feature type="region of interest" description="Disordered" evidence="1">
    <location>
        <begin position="53"/>
        <end position="75"/>
    </location>
</feature>